<dbReference type="EC" id="2.7.1.82" evidence="5"/>
<dbReference type="SUPFAM" id="SSF56112">
    <property type="entry name" value="Protein kinase-like (PK-like)"/>
    <property type="match status" value="1"/>
</dbReference>
<dbReference type="SUPFAM" id="SSF53098">
    <property type="entry name" value="Ribonuclease H-like"/>
    <property type="match status" value="1"/>
</dbReference>
<evidence type="ECO:0000256" key="4">
    <source>
        <dbReference type="ARBA" id="ARBA00038211"/>
    </source>
</evidence>
<dbReference type="InterPro" id="IPR002156">
    <property type="entry name" value="RNaseH_domain"/>
</dbReference>
<comment type="similarity">
    <text evidence="4">Belongs to the choline/ethanolamine kinase family.</text>
</comment>
<evidence type="ECO:0000256" key="3">
    <source>
        <dbReference type="ARBA" id="ARBA00037883"/>
    </source>
</evidence>
<name>A0A7R9BDQ8_9CRUS</name>
<dbReference type="CDD" id="cd09280">
    <property type="entry name" value="RNase_HI_eukaryote_like"/>
    <property type="match status" value="1"/>
</dbReference>
<dbReference type="PANTHER" id="PTHR22603">
    <property type="entry name" value="CHOLINE/ETHANOALAMINE KINASE"/>
    <property type="match status" value="1"/>
</dbReference>
<keyword evidence="1" id="KW-0594">Phospholipid biosynthesis</keyword>
<dbReference type="GO" id="GO:0006646">
    <property type="term" value="P:phosphatidylethanolamine biosynthetic process"/>
    <property type="evidence" value="ECO:0007669"/>
    <property type="project" value="TreeGrafter"/>
</dbReference>
<dbReference type="Gene3D" id="3.90.1200.10">
    <property type="match status" value="1"/>
</dbReference>
<proteinExistence type="inferred from homology"/>
<gene>
    <name evidence="7" type="ORF">NMOB1V02_LOCUS685</name>
</gene>
<keyword evidence="1" id="KW-0443">Lipid metabolism</keyword>
<dbReference type="Pfam" id="PF01633">
    <property type="entry name" value="Choline_kinase"/>
    <property type="match status" value="1"/>
</dbReference>
<dbReference type="PROSITE" id="PS50879">
    <property type="entry name" value="RNASE_H_1"/>
    <property type="match status" value="1"/>
</dbReference>
<accession>A0A7R9BDQ8</accession>
<keyword evidence="8" id="KW-1185">Reference proteome</keyword>
<dbReference type="GO" id="GO:0004305">
    <property type="term" value="F:ethanolamine kinase activity"/>
    <property type="evidence" value="ECO:0007669"/>
    <property type="project" value="UniProtKB-EC"/>
</dbReference>
<keyword evidence="2" id="KW-1208">Phospholipid metabolism</keyword>
<dbReference type="InterPro" id="IPR011009">
    <property type="entry name" value="Kinase-like_dom_sf"/>
</dbReference>
<dbReference type="Proteomes" id="UP000678499">
    <property type="component" value="Unassembled WGS sequence"/>
</dbReference>
<reference evidence="7" key="1">
    <citation type="submission" date="2020-11" db="EMBL/GenBank/DDBJ databases">
        <authorList>
            <person name="Tran Van P."/>
        </authorList>
    </citation>
    <scope>NUCLEOTIDE SEQUENCE</scope>
</reference>
<dbReference type="CDD" id="cd05157">
    <property type="entry name" value="ETNK_euk"/>
    <property type="match status" value="1"/>
</dbReference>
<dbReference type="Pfam" id="PF00075">
    <property type="entry name" value="RNase_H"/>
    <property type="match status" value="1"/>
</dbReference>
<dbReference type="AlphaFoldDB" id="A0A7R9BDQ8"/>
<dbReference type="GO" id="GO:0004523">
    <property type="term" value="F:RNA-DNA hybrid ribonuclease activity"/>
    <property type="evidence" value="ECO:0007669"/>
    <property type="project" value="InterPro"/>
</dbReference>
<dbReference type="InterPro" id="IPR012337">
    <property type="entry name" value="RNaseH-like_sf"/>
</dbReference>
<evidence type="ECO:0000256" key="5">
    <source>
        <dbReference type="ARBA" id="ARBA00038874"/>
    </source>
</evidence>
<dbReference type="InterPro" id="IPR036397">
    <property type="entry name" value="RNaseH_sf"/>
</dbReference>
<dbReference type="GO" id="GO:0005737">
    <property type="term" value="C:cytoplasm"/>
    <property type="evidence" value="ECO:0007669"/>
    <property type="project" value="TreeGrafter"/>
</dbReference>
<dbReference type="GO" id="GO:0003676">
    <property type="term" value="F:nucleic acid binding"/>
    <property type="evidence" value="ECO:0007669"/>
    <property type="project" value="InterPro"/>
</dbReference>
<evidence type="ECO:0000313" key="7">
    <source>
        <dbReference type="EMBL" id="CAD7272763.1"/>
    </source>
</evidence>
<evidence type="ECO:0000313" key="8">
    <source>
        <dbReference type="Proteomes" id="UP000678499"/>
    </source>
</evidence>
<evidence type="ECO:0000256" key="1">
    <source>
        <dbReference type="ARBA" id="ARBA00023209"/>
    </source>
</evidence>
<protein>
    <recommendedName>
        <fullName evidence="5">ethanolamine kinase</fullName>
        <ecNumber evidence="5">2.7.1.82</ecNumber>
    </recommendedName>
</protein>
<evidence type="ECO:0000259" key="6">
    <source>
        <dbReference type="PROSITE" id="PS50879"/>
    </source>
</evidence>
<dbReference type="PANTHER" id="PTHR22603:SF66">
    <property type="entry name" value="ETHANOLAMINE KINASE"/>
    <property type="match status" value="1"/>
</dbReference>
<sequence>MKFPLELDIEIKRDSVLDGALAVVNAVRPNWDPARIQHKEFTAGITNRLFAFSLEKNGDTVLVRIYGDKTDGFIDRKKEKENMRVFPLVCDQMAKIHSIPVTDALPSIWRSLDKMCKIFPSSLTPCDQNDRFLAEFPGMSELLVRIDFLKRELESAPQSVALCHNDALLENIVLSCDRKSVTFIDYEYAGTNVTAYDIANHFNEWAGVEEVDYSLYPSREEQTEWIRRYLMSTKKYQGVKCLTVSDAEVDDMISWVNKFSAASHLFWAVWAIIQASSSDIDFDFLGYAITRYNEYKKQLEKNFRNVMYIVKRLFAKLAADSKQKRVQVFELPKELLTKAKKLTKKDYVVNADGFVECHTDGACSLNGKLGASGGIGVWFGPLHPLNVSIPLTKGRQTSNRAEIMAVVHAVEIVKASGCDKLEVKIDSHFTINCVEKWIQKWKLNGWKTTSGENVKNREELELLDSVSTIPVRYVYVPGHKGNVGNMEADKFAKSGAKYPVQEVKV</sequence>
<keyword evidence="1" id="KW-0444">Lipid biosynthesis</keyword>
<dbReference type="EMBL" id="OA882100">
    <property type="protein sequence ID" value="CAD7272763.1"/>
    <property type="molecule type" value="Genomic_DNA"/>
</dbReference>
<organism evidence="7">
    <name type="scientific">Notodromas monacha</name>
    <dbReference type="NCBI Taxonomy" id="399045"/>
    <lineage>
        <taxon>Eukaryota</taxon>
        <taxon>Metazoa</taxon>
        <taxon>Ecdysozoa</taxon>
        <taxon>Arthropoda</taxon>
        <taxon>Crustacea</taxon>
        <taxon>Oligostraca</taxon>
        <taxon>Ostracoda</taxon>
        <taxon>Podocopa</taxon>
        <taxon>Podocopida</taxon>
        <taxon>Cypridocopina</taxon>
        <taxon>Cypridoidea</taxon>
        <taxon>Cyprididae</taxon>
        <taxon>Notodromas</taxon>
    </lineage>
</organism>
<dbReference type="Gene3D" id="3.30.420.10">
    <property type="entry name" value="Ribonuclease H-like superfamily/Ribonuclease H"/>
    <property type="match status" value="1"/>
</dbReference>
<evidence type="ECO:0000256" key="2">
    <source>
        <dbReference type="ARBA" id="ARBA00023264"/>
    </source>
</evidence>
<dbReference type="OrthoDB" id="10267235at2759"/>
<comment type="pathway">
    <text evidence="3">Phospholipid metabolism; phosphatidylethanolamine biosynthesis; phosphatidylethanolamine from ethanolamine: step 1/3.</text>
</comment>
<dbReference type="EMBL" id="CAJPEX010000063">
    <property type="protein sequence ID" value="CAG0912915.1"/>
    <property type="molecule type" value="Genomic_DNA"/>
</dbReference>
<feature type="domain" description="RNase H type-1" evidence="6">
    <location>
        <begin position="351"/>
        <end position="497"/>
    </location>
</feature>